<protein>
    <recommendedName>
        <fullName evidence="3">Apoptosis regulatory protein Siva</fullName>
    </recommendedName>
</protein>
<organism evidence="1 2">
    <name type="scientific">Brenthis ino</name>
    <name type="common">lesser marbled fritillary</name>
    <dbReference type="NCBI Taxonomy" id="405034"/>
    <lineage>
        <taxon>Eukaryota</taxon>
        <taxon>Metazoa</taxon>
        <taxon>Ecdysozoa</taxon>
        <taxon>Arthropoda</taxon>
        <taxon>Hexapoda</taxon>
        <taxon>Insecta</taxon>
        <taxon>Pterygota</taxon>
        <taxon>Neoptera</taxon>
        <taxon>Endopterygota</taxon>
        <taxon>Lepidoptera</taxon>
        <taxon>Glossata</taxon>
        <taxon>Ditrysia</taxon>
        <taxon>Papilionoidea</taxon>
        <taxon>Nymphalidae</taxon>
        <taxon>Heliconiinae</taxon>
        <taxon>Argynnini</taxon>
        <taxon>Brenthis</taxon>
    </lineage>
</organism>
<evidence type="ECO:0008006" key="3">
    <source>
        <dbReference type="Google" id="ProtNLM"/>
    </source>
</evidence>
<name>A0A8J9VGG4_9NEOP</name>
<dbReference type="InterPro" id="IPR022773">
    <property type="entry name" value="Siva"/>
</dbReference>
<sequence length="150" mass="16909">MPKRCNPYADDFIQQSKIHVGLKQFNNNEDKLKKVYEKTLQLLFHGSKKIRSEDVMQNPDLKPIEKKDGMKQLFIGKDGSLLYSGTLTIDKNLTIQHCACSGLKSDCCAYCEIVLCSFCQHQCKVCKLSYCSKCSLNGSEGTEICVSCYS</sequence>
<accession>A0A8J9VGG4</accession>
<evidence type="ECO:0000313" key="1">
    <source>
        <dbReference type="EMBL" id="CAH0722098.1"/>
    </source>
</evidence>
<gene>
    <name evidence="1" type="ORF">BINO364_LOCUS8114</name>
</gene>
<dbReference type="Pfam" id="PF05458">
    <property type="entry name" value="Siva"/>
    <property type="match status" value="1"/>
</dbReference>
<dbReference type="Proteomes" id="UP000838878">
    <property type="component" value="Chromosome 3"/>
</dbReference>
<dbReference type="EMBL" id="OV170223">
    <property type="protein sequence ID" value="CAH0722098.1"/>
    <property type="molecule type" value="Genomic_DNA"/>
</dbReference>
<proteinExistence type="predicted"/>
<dbReference type="OrthoDB" id="60860at2759"/>
<dbReference type="AlphaFoldDB" id="A0A8J9VGG4"/>
<reference evidence="1" key="1">
    <citation type="submission" date="2021-12" db="EMBL/GenBank/DDBJ databases">
        <authorList>
            <person name="Martin H S."/>
        </authorList>
    </citation>
    <scope>NUCLEOTIDE SEQUENCE</scope>
</reference>
<evidence type="ECO:0000313" key="2">
    <source>
        <dbReference type="Proteomes" id="UP000838878"/>
    </source>
</evidence>
<dbReference type="PANTHER" id="PTHR14365:SF1">
    <property type="entry name" value="APOPTOSIS REGULATORY PROTEIN SIVA"/>
    <property type="match status" value="1"/>
</dbReference>
<dbReference type="GO" id="GO:0005175">
    <property type="term" value="F:CD27 receptor binding"/>
    <property type="evidence" value="ECO:0007669"/>
    <property type="project" value="TreeGrafter"/>
</dbReference>
<keyword evidence="2" id="KW-1185">Reference proteome</keyword>
<dbReference type="GO" id="GO:0097191">
    <property type="term" value="P:extrinsic apoptotic signaling pathway"/>
    <property type="evidence" value="ECO:0007669"/>
    <property type="project" value="TreeGrafter"/>
</dbReference>
<dbReference type="PANTHER" id="PTHR14365">
    <property type="entry name" value="APOPTOSIS REGULATORY PROTEIN SIVA"/>
    <property type="match status" value="1"/>
</dbReference>
<feature type="non-terminal residue" evidence="1">
    <location>
        <position position="150"/>
    </location>
</feature>